<dbReference type="PANTHER" id="PTHR43863">
    <property type="entry name" value="HYDROLASE, PUTATIVE (AFU_ORTHOLOGUE AFUA_1G03140)-RELATED"/>
    <property type="match status" value="1"/>
</dbReference>
<comment type="caution">
    <text evidence="6">The sequence shown here is derived from an EMBL/GenBank/DDBJ whole genome shotgun (WGS) entry which is preliminary data.</text>
</comment>
<proteinExistence type="inferred from homology"/>
<dbReference type="SUPFAM" id="SSF51011">
    <property type="entry name" value="Glycosyl hydrolase domain"/>
    <property type="match status" value="1"/>
</dbReference>
<keyword evidence="7" id="KW-1185">Reference proteome</keyword>
<dbReference type="RefSeq" id="WP_007616865.1">
    <property type="nucleotide sequence ID" value="NZ_BAEO01000010.1"/>
</dbReference>
<evidence type="ECO:0000256" key="1">
    <source>
        <dbReference type="ARBA" id="ARBA00007806"/>
    </source>
</evidence>
<dbReference type="Pfam" id="PF21365">
    <property type="entry name" value="Glyco_hydro_31_3rd"/>
    <property type="match status" value="1"/>
</dbReference>
<dbReference type="SUPFAM" id="SSF74650">
    <property type="entry name" value="Galactose mutarotase-like"/>
    <property type="match status" value="1"/>
</dbReference>
<keyword evidence="2" id="KW-0326">Glycosidase</keyword>
<evidence type="ECO:0000256" key="2">
    <source>
        <dbReference type="RuleBase" id="RU361185"/>
    </source>
</evidence>
<organism evidence="6 7">
    <name type="scientific">Paraglaciecola arctica BSs20135</name>
    <dbReference type="NCBI Taxonomy" id="493475"/>
    <lineage>
        <taxon>Bacteria</taxon>
        <taxon>Pseudomonadati</taxon>
        <taxon>Pseudomonadota</taxon>
        <taxon>Gammaproteobacteria</taxon>
        <taxon>Alteromonadales</taxon>
        <taxon>Alteromonadaceae</taxon>
        <taxon>Paraglaciecola</taxon>
    </lineage>
</organism>
<dbReference type="eggNOG" id="COG1501">
    <property type="taxonomic scope" value="Bacteria"/>
</dbReference>
<dbReference type="Pfam" id="PF13802">
    <property type="entry name" value="Gal_mutarotas_2"/>
    <property type="match status" value="1"/>
</dbReference>
<dbReference type="InterPro" id="IPR051816">
    <property type="entry name" value="Glycosyl_Hydrolase_31"/>
</dbReference>
<dbReference type="GO" id="GO:0004553">
    <property type="term" value="F:hydrolase activity, hydrolyzing O-glycosyl compounds"/>
    <property type="evidence" value="ECO:0007669"/>
    <property type="project" value="InterPro"/>
</dbReference>
<dbReference type="Gene3D" id="2.60.40.1760">
    <property type="entry name" value="glycosyl hydrolase (family 31)"/>
    <property type="match status" value="1"/>
</dbReference>
<reference evidence="6 7" key="1">
    <citation type="journal article" date="2017" name="Antonie Van Leeuwenhoek">
        <title>Rhizobium rhizosphaerae sp. nov., a novel species isolated from rice rhizosphere.</title>
        <authorList>
            <person name="Zhao J.J."/>
            <person name="Zhang J."/>
            <person name="Zhang R.J."/>
            <person name="Zhang C.W."/>
            <person name="Yin H.Q."/>
            <person name="Zhang X.X."/>
        </authorList>
    </citation>
    <scope>NUCLEOTIDE SEQUENCE [LARGE SCALE GENOMIC DNA]</scope>
    <source>
        <strain evidence="6 7">BSs20135</strain>
    </source>
</reference>
<evidence type="ECO:0000259" key="4">
    <source>
        <dbReference type="Pfam" id="PF13802"/>
    </source>
</evidence>
<dbReference type="InterPro" id="IPR013780">
    <property type="entry name" value="Glyco_hydro_b"/>
</dbReference>
<dbReference type="STRING" id="493475.GARC_0769"/>
<feature type="domain" description="Glycoside hydrolase family 31 N-terminal" evidence="4">
    <location>
        <begin position="65"/>
        <end position="210"/>
    </location>
</feature>
<gene>
    <name evidence="6" type="ORF">GARC_0769</name>
</gene>
<dbReference type="InterPro" id="IPR000322">
    <property type="entry name" value="Glyco_hydro_31_TIM"/>
</dbReference>
<dbReference type="Gene3D" id="3.20.20.80">
    <property type="entry name" value="Glycosidases"/>
    <property type="match status" value="1"/>
</dbReference>
<evidence type="ECO:0000259" key="3">
    <source>
        <dbReference type="Pfam" id="PF01055"/>
    </source>
</evidence>
<evidence type="ECO:0000313" key="7">
    <source>
        <dbReference type="Proteomes" id="UP000006327"/>
    </source>
</evidence>
<dbReference type="InterPro" id="IPR025887">
    <property type="entry name" value="Glyco_hydro_31_N_dom"/>
</dbReference>
<dbReference type="GO" id="GO:0005975">
    <property type="term" value="P:carbohydrate metabolic process"/>
    <property type="evidence" value="ECO:0007669"/>
    <property type="project" value="InterPro"/>
</dbReference>
<sequence>MSVLTPSPSPVLNLSAPDWNTVTQVSVTSGAYVADDGSVMLPTSVGLLQVSFHLSGLRLRIAGKSTANYEMLVQEPEIRPSLLSEGNQSTTITSDNNELIIQHNPFSFALSCDGKNVQKTPNDGHFVRQYRMPPLAKTAQGWLFSLDLGAEEAVYGLGEKWSSLNKRGQFIRSYNHDALGVNAEISYKNTPFAWSPEGWGVFVHTPAPVTHAVGYAPWSQRAYALLVEDDALDIFILKGKNGGEIIHQYTELTGKAPVPPVWSLGVILSKAYYKDVPELMATAKAVREHNMPCDVITLDGRAWQDTDTRFAFEWDPKRFANFPPDKVIADLKAMDFKVCIWEYPLVSVQNPLFAEMAKKGWLLTDKRTGEAYRYQWDMSAFAEVLTPLPESGIVDFTHPEAFAFWLESHKPLFDLGVDMIKADFGEQIEDDNMLAHNGDSGHRLHNVYSLLYNRCVYQAAEKYSKTGPFLFSRSAWTGSQRYPSQWGGDPQADWGGLIGSIRGALSWGMSGAPYFATDVGGFYKDTRDAELFVRWSQTAVFSAHMRLHGIGQREPWSYGSDAEKAVNQALKLRYQLIPYIQHTMQQASETGLPVMRAMALAFPDDRLARGFEIQFMFGDNLLVVPCTQAGGEVEFYLPEGQWLRFPEQQAFTGGKVHKLTLALDEMAVFVPATQQIPIGPDVLHTEQLEQPKIGQQVSHFWPIKDVKSL</sequence>
<dbReference type="PANTHER" id="PTHR43863:SF2">
    <property type="entry name" value="MALTASE-GLUCOAMYLASE"/>
    <property type="match status" value="1"/>
</dbReference>
<dbReference type="EMBL" id="BAEO01000010">
    <property type="protein sequence ID" value="GAC17750.1"/>
    <property type="molecule type" value="Genomic_DNA"/>
</dbReference>
<dbReference type="InterPro" id="IPR048395">
    <property type="entry name" value="Glyco_hydro_31_C"/>
</dbReference>
<feature type="domain" description="Glycosyl hydrolase family 31 C-terminal" evidence="5">
    <location>
        <begin position="591"/>
        <end position="670"/>
    </location>
</feature>
<comment type="similarity">
    <text evidence="1 2">Belongs to the glycosyl hydrolase 31 family.</text>
</comment>
<dbReference type="Proteomes" id="UP000006327">
    <property type="component" value="Unassembled WGS sequence"/>
</dbReference>
<dbReference type="InterPro" id="IPR011013">
    <property type="entry name" value="Gal_mutarotase_sf_dom"/>
</dbReference>
<dbReference type="Gene3D" id="2.60.40.1180">
    <property type="entry name" value="Golgi alpha-mannosidase II"/>
    <property type="match status" value="1"/>
</dbReference>
<keyword evidence="2" id="KW-0378">Hydrolase</keyword>
<dbReference type="SUPFAM" id="SSF51445">
    <property type="entry name" value="(Trans)glycosidases"/>
    <property type="match status" value="1"/>
</dbReference>
<protein>
    <submittedName>
        <fullName evidence="6">Uncharacterized protein</fullName>
    </submittedName>
</protein>
<name>K6Z2R5_9ALTE</name>
<dbReference type="CDD" id="cd14752">
    <property type="entry name" value="GH31_N"/>
    <property type="match status" value="1"/>
</dbReference>
<evidence type="ECO:0000259" key="5">
    <source>
        <dbReference type="Pfam" id="PF21365"/>
    </source>
</evidence>
<feature type="domain" description="Glycoside hydrolase family 31 TIM barrel" evidence="3">
    <location>
        <begin position="257"/>
        <end position="580"/>
    </location>
</feature>
<evidence type="ECO:0000313" key="6">
    <source>
        <dbReference type="EMBL" id="GAC17750.1"/>
    </source>
</evidence>
<dbReference type="GO" id="GO:0030246">
    <property type="term" value="F:carbohydrate binding"/>
    <property type="evidence" value="ECO:0007669"/>
    <property type="project" value="InterPro"/>
</dbReference>
<dbReference type="Pfam" id="PF01055">
    <property type="entry name" value="Glyco_hydro_31_2nd"/>
    <property type="match status" value="1"/>
</dbReference>
<dbReference type="AlphaFoldDB" id="K6Z2R5"/>
<dbReference type="InterPro" id="IPR017853">
    <property type="entry name" value="GH"/>
</dbReference>
<dbReference type="CDD" id="cd06593">
    <property type="entry name" value="GH31_xylosidase_YicI"/>
    <property type="match status" value="1"/>
</dbReference>
<accession>K6Z2R5</accession>